<evidence type="ECO:0000256" key="1">
    <source>
        <dbReference type="SAM" id="Phobius"/>
    </source>
</evidence>
<keyword evidence="1" id="KW-0472">Membrane</keyword>
<dbReference type="Proteomes" id="UP001595882">
    <property type="component" value="Unassembled WGS sequence"/>
</dbReference>
<dbReference type="RefSeq" id="WP_390252629.1">
    <property type="nucleotide sequence ID" value="NZ_JBHSDT010000008.1"/>
</dbReference>
<feature type="transmembrane region" description="Helical" evidence="1">
    <location>
        <begin position="6"/>
        <end position="23"/>
    </location>
</feature>
<organism evidence="2 3">
    <name type="scientific">Gracilibacillus xinjiangensis</name>
    <dbReference type="NCBI Taxonomy" id="1193282"/>
    <lineage>
        <taxon>Bacteria</taxon>
        <taxon>Bacillati</taxon>
        <taxon>Bacillota</taxon>
        <taxon>Bacilli</taxon>
        <taxon>Bacillales</taxon>
        <taxon>Bacillaceae</taxon>
        <taxon>Gracilibacillus</taxon>
    </lineage>
</organism>
<keyword evidence="1" id="KW-1133">Transmembrane helix</keyword>
<proteinExistence type="predicted"/>
<dbReference type="EMBL" id="JBHSDT010000008">
    <property type="protein sequence ID" value="MFC4404091.1"/>
    <property type="molecule type" value="Genomic_DNA"/>
</dbReference>
<feature type="transmembrane region" description="Helical" evidence="1">
    <location>
        <begin position="61"/>
        <end position="83"/>
    </location>
</feature>
<protein>
    <submittedName>
        <fullName evidence="2">Uncharacterized protein</fullName>
    </submittedName>
</protein>
<comment type="caution">
    <text evidence="2">The sequence shown here is derived from an EMBL/GenBank/DDBJ whole genome shotgun (WGS) entry which is preliminary data.</text>
</comment>
<evidence type="ECO:0000313" key="2">
    <source>
        <dbReference type="EMBL" id="MFC4404091.1"/>
    </source>
</evidence>
<evidence type="ECO:0000313" key="3">
    <source>
        <dbReference type="Proteomes" id="UP001595882"/>
    </source>
</evidence>
<feature type="transmembrane region" description="Helical" evidence="1">
    <location>
        <begin position="35"/>
        <end position="55"/>
    </location>
</feature>
<keyword evidence="1" id="KW-0812">Transmembrane</keyword>
<accession>A0ABV8WW71</accession>
<reference evidence="3" key="1">
    <citation type="journal article" date="2019" name="Int. J. Syst. Evol. Microbiol.">
        <title>The Global Catalogue of Microorganisms (GCM) 10K type strain sequencing project: providing services to taxonomists for standard genome sequencing and annotation.</title>
        <authorList>
            <consortium name="The Broad Institute Genomics Platform"/>
            <consortium name="The Broad Institute Genome Sequencing Center for Infectious Disease"/>
            <person name="Wu L."/>
            <person name="Ma J."/>
        </authorList>
    </citation>
    <scope>NUCLEOTIDE SEQUENCE [LARGE SCALE GENOMIC DNA]</scope>
    <source>
        <strain evidence="3">CCUG 37865</strain>
    </source>
</reference>
<sequence>MKVKVVIITLFFATMFFLLKFYHEKIIPHTHYFEVSIAYFTVVIIVLLFIITLFISKEHKVLLSIFISLFLIVLISGVSFWGVRPYNIIYEEVPERIELLESYLMNTYPDRTWEIKRSESTFESHYLLLVTFDDEPETTYRYLMSDDVVKGENELKDSGKIHPN</sequence>
<name>A0ABV8WW71_9BACI</name>
<gene>
    <name evidence="2" type="ORF">ACFOY7_13540</name>
</gene>
<keyword evidence="3" id="KW-1185">Reference proteome</keyword>